<dbReference type="PRINTS" id="PR00463">
    <property type="entry name" value="EP450I"/>
</dbReference>
<reference evidence="11" key="1">
    <citation type="submission" date="2017-11" db="EMBL/GenBank/DDBJ databases">
        <title>The draft genome sequence of Chromatocurvus sp. F02.</title>
        <authorList>
            <person name="Du Z.-J."/>
            <person name="Chang Y.-Q."/>
        </authorList>
    </citation>
    <scope>NUCLEOTIDE SEQUENCE [LARGE SCALE GENOMIC DNA]</scope>
    <source>
        <strain evidence="11">F02</strain>
    </source>
</reference>
<dbReference type="PROSITE" id="PS00086">
    <property type="entry name" value="CYTOCHROME_P450"/>
    <property type="match status" value="1"/>
</dbReference>
<comment type="similarity">
    <text evidence="2 9">Belongs to the cytochrome P450 family.</text>
</comment>
<evidence type="ECO:0000256" key="7">
    <source>
        <dbReference type="ARBA" id="ARBA00023033"/>
    </source>
</evidence>
<dbReference type="GO" id="GO:0020037">
    <property type="term" value="F:heme binding"/>
    <property type="evidence" value="ECO:0007669"/>
    <property type="project" value="InterPro"/>
</dbReference>
<evidence type="ECO:0000256" key="3">
    <source>
        <dbReference type="ARBA" id="ARBA00022617"/>
    </source>
</evidence>
<evidence type="ECO:0000256" key="6">
    <source>
        <dbReference type="ARBA" id="ARBA00023004"/>
    </source>
</evidence>
<dbReference type="InterPro" id="IPR036396">
    <property type="entry name" value="Cyt_P450_sf"/>
</dbReference>
<keyword evidence="6 8" id="KW-0408">Iron</keyword>
<dbReference type="PANTHER" id="PTHR24286:SF24">
    <property type="entry name" value="LANOSTEROL 14-ALPHA DEMETHYLASE"/>
    <property type="match status" value="1"/>
</dbReference>
<evidence type="ECO:0000256" key="2">
    <source>
        <dbReference type="ARBA" id="ARBA00010617"/>
    </source>
</evidence>
<dbReference type="Gene3D" id="1.10.630.10">
    <property type="entry name" value="Cytochrome P450"/>
    <property type="match status" value="1"/>
</dbReference>
<protein>
    <submittedName>
        <fullName evidence="10">Cytochrome P450</fullName>
    </submittedName>
</protein>
<keyword evidence="7 9" id="KW-0503">Monooxygenase</keyword>
<dbReference type="EMBL" id="PKLZ01000007">
    <property type="protein sequence ID" value="PLW82667.1"/>
    <property type="molecule type" value="Genomic_DNA"/>
</dbReference>
<evidence type="ECO:0000256" key="4">
    <source>
        <dbReference type="ARBA" id="ARBA00022723"/>
    </source>
</evidence>
<dbReference type="InterPro" id="IPR017972">
    <property type="entry name" value="Cyt_P450_CS"/>
</dbReference>
<dbReference type="GO" id="GO:0016705">
    <property type="term" value="F:oxidoreductase activity, acting on paired donors, with incorporation or reduction of molecular oxygen"/>
    <property type="evidence" value="ECO:0007669"/>
    <property type="project" value="InterPro"/>
</dbReference>
<dbReference type="Pfam" id="PF00067">
    <property type="entry name" value="p450"/>
    <property type="match status" value="2"/>
</dbReference>
<feature type="binding site" description="axial binding residue" evidence="8">
    <location>
        <position position="412"/>
    </location>
    <ligand>
        <name>heme</name>
        <dbReference type="ChEBI" id="CHEBI:30413"/>
    </ligand>
    <ligandPart>
        <name>Fe</name>
        <dbReference type="ChEBI" id="CHEBI:18248"/>
    </ligandPart>
</feature>
<keyword evidence="11" id="KW-1185">Reference proteome</keyword>
<keyword evidence="4 8" id="KW-0479">Metal-binding</keyword>
<evidence type="ECO:0000313" key="10">
    <source>
        <dbReference type="EMBL" id="PLW82667.1"/>
    </source>
</evidence>
<sequence length="465" mass="52808">MSGSLIEDRAMAIPTPADYTLAPDCERLQHLPGEFGLPLLGITPELLRDQLGLARRFYERYGAVSRIQMARQKGVLALGPDLAQTILLDKEQNFSSQMGYKWSLSPYFGEYYLLGKDFDEHKFQRRVMQTGFKTAAMRGYVDMMNPILARGIADWGHTEDFHFYPAIKELLLAMALKVFYGVDGGSSVAGDLSGAFIDITEGMLGLFHVDLPGFRYRRGQRGKRRVEAYLSGLLPAARREERQDMLAYMAKEVRPDGNLFSDQELVDHANFLLFAAHDTTTSTLTHMMYYLARYPEWQQRIREEGSAVNDGGELGYDDLASLPLLEATFFESQRLHPSVGVMARRTLRDCKLGGLDVLANTLVFQFPMFTNRMDNWWQDPDSFDPARFLAPRQEQKSHPFAFMPFGGGAHKCIGMHFGSMQARLFTHLFLQRYEISLPPGHKASFQTVPLPKLRDDLPLHLRPLS</sequence>
<dbReference type="AlphaFoldDB" id="A0A2N5Y2Q3"/>
<dbReference type="PANTHER" id="PTHR24286">
    <property type="entry name" value="CYTOCHROME P450 26"/>
    <property type="match status" value="1"/>
</dbReference>
<evidence type="ECO:0000256" key="1">
    <source>
        <dbReference type="ARBA" id="ARBA00001971"/>
    </source>
</evidence>
<accession>A0A2N5Y2Q3</accession>
<proteinExistence type="inferred from homology"/>
<keyword evidence="5 9" id="KW-0560">Oxidoreductase</keyword>
<organism evidence="10 11">
    <name type="scientific">Kineobactrum sediminis</name>
    <dbReference type="NCBI Taxonomy" id="1905677"/>
    <lineage>
        <taxon>Bacteria</taxon>
        <taxon>Pseudomonadati</taxon>
        <taxon>Pseudomonadota</taxon>
        <taxon>Gammaproteobacteria</taxon>
        <taxon>Cellvibrionales</taxon>
        <taxon>Halieaceae</taxon>
        <taxon>Kineobactrum</taxon>
    </lineage>
</organism>
<evidence type="ECO:0000256" key="5">
    <source>
        <dbReference type="ARBA" id="ARBA00023002"/>
    </source>
</evidence>
<dbReference type="InterPro" id="IPR002401">
    <property type="entry name" value="Cyt_P450_E_grp-I"/>
</dbReference>
<evidence type="ECO:0000313" key="11">
    <source>
        <dbReference type="Proteomes" id="UP000234845"/>
    </source>
</evidence>
<dbReference type="InterPro" id="IPR001128">
    <property type="entry name" value="Cyt_P450"/>
</dbReference>
<evidence type="ECO:0000256" key="9">
    <source>
        <dbReference type="RuleBase" id="RU000461"/>
    </source>
</evidence>
<dbReference type="GO" id="GO:0004497">
    <property type="term" value="F:monooxygenase activity"/>
    <property type="evidence" value="ECO:0007669"/>
    <property type="project" value="UniProtKB-KW"/>
</dbReference>
<dbReference type="Proteomes" id="UP000234845">
    <property type="component" value="Unassembled WGS sequence"/>
</dbReference>
<evidence type="ECO:0000256" key="8">
    <source>
        <dbReference type="PIRSR" id="PIRSR602401-1"/>
    </source>
</evidence>
<comment type="cofactor">
    <cofactor evidence="1 8">
        <name>heme</name>
        <dbReference type="ChEBI" id="CHEBI:30413"/>
    </cofactor>
</comment>
<gene>
    <name evidence="10" type="ORF">CWI75_08775</name>
</gene>
<comment type="caution">
    <text evidence="10">The sequence shown here is derived from an EMBL/GenBank/DDBJ whole genome shotgun (WGS) entry which is preliminary data.</text>
</comment>
<name>A0A2N5Y2Q3_9GAMM</name>
<dbReference type="SUPFAM" id="SSF48264">
    <property type="entry name" value="Cytochrome P450"/>
    <property type="match status" value="1"/>
</dbReference>
<keyword evidence="3 8" id="KW-0349">Heme</keyword>
<dbReference type="GO" id="GO:0005506">
    <property type="term" value="F:iron ion binding"/>
    <property type="evidence" value="ECO:0007669"/>
    <property type="project" value="InterPro"/>
</dbReference>
<dbReference type="GO" id="GO:0016125">
    <property type="term" value="P:sterol metabolic process"/>
    <property type="evidence" value="ECO:0007669"/>
    <property type="project" value="TreeGrafter"/>
</dbReference>
<dbReference type="PRINTS" id="PR00385">
    <property type="entry name" value="P450"/>
</dbReference>